<feature type="compositionally biased region" description="Basic residues" evidence="1">
    <location>
        <begin position="83"/>
        <end position="92"/>
    </location>
</feature>
<proteinExistence type="predicted"/>
<reference evidence="2" key="1">
    <citation type="submission" date="2020-07" db="EMBL/GenBank/DDBJ databases">
        <title>The High-quality genome of the commercially important snow crab, Chionoecetes opilio.</title>
        <authorList>
            <person name="Jeong J.-H."/>
            <person name="Ryu S."/>
        </authorList>
    </citation>
    <scope>NUCLEOTIDE SEQUENCE</scope>
    <source>
        <strain evidence="2">MADBK_172401_WGS</strain>
        <tissue evidence="2">Digestive gland</tissue>
    </source>
</reference>
<evidence type="ECO:0000313" key="3">
    <source>
        <dbReference type="Proteomes" id="UP000770661"/>
    </source>
</evidence>
<dbReference type="EMBL" id="JACEEZ010002756">
    <property type="protein sequence ID" value="KAG0728000.1"/>
    <property type="molecule type" value="Genomic_DNA"/>
</dbReference>
<evidence type="ECO:0000256" key="1">
    <source>
        <dbReference type="SAM" id="MobiDB-lite"/>
    </source>
</evidence>
<accession>A0A8J4YX20</accession>
<organism evidence="2 3">
    <name type="scientific">Chionoecetes opilio</name>
    <name type="common">Atlantic snow crab</name>
    <name type="synonym">Cancer opilio</name>
    <dbReference type="NCBI Taxonomy" id="41210"/>
    <lineage>
        <taxon>Eukaryota</taxon>
        <taxon>Metazoa</taxon>
        <taxon>Ecdysozoa</taxon>
        <taxon>Arthropoda</taxon>
        <taxon>Crustacea</taxon>
        <taxon>Multicrustacea</taxon>
        <taxon>Malacostraca</taxon>
        <taxon>Eumalacostraca</taxon>
        <taxon>Eucarida</taxon>
        <taxon>Decapoda</taxon>
        <taxon>Pleocyemata</taxon>
        <taxon>Brachyura</taxon>
        <taxon>Eubrachyura</taxon>
        <taxon>Majoidea</taxon>
        <taxon>Majidae</taxon>
        <taxon>Chionoecetes</taxon>
    </lineage>
</organism>
<name>A0A8J4YX20_CHIOP</name>
<feature type="region of interest" description="Disordered" evidence="1">
    <location>
        <begin position="125"/>
        <end position="170"/>
    </location>
</feature>
<feature type="region of interest" description="Disordered" evidence="1">
    <location>
        <begin position="1"/>
        <end position="92"/>
    </location>
</feature>
<evidence type="ECO:0000313" key="2">
    <source>
        <dbReference type="EMBL" id="KAG0728000.1"/>
    </source>
</evidence>
<dbReference type="AlphaFoldDB" id="A0A8J4YX20"/>
<comment type="caution">
    <text evidence="2">The sequence shown here is derived from an EMBL/GenBank/DDBJ whole genome shotgun (WGS) entry which is preliminary data.</text>
</comment>
<sequence>MSQRRGTLDVPMLASAPEKDLVLPKPSPPIATRRSGGHRAKGDGPAHVVRPEGLVGLSLFDEARGSRGTGPRRAMQRAGGKTRLPRAPRPRRSGAALLACFRRQNLWPRHPPRGGHDFLKVDPAHGRGGDATPRVVGAPLTYGGEKTLRGKGGRPHQRVLGPSADEEQRPPPFCRSWRHRGLGTLREIECSCACCGTRMVGGYCEVFIPKMQGDEKIIICPSMGGGRYHMSFGPKVCFRVIQGFLV</sequence>
<dbReference type="Proteomes" id="UP000770661">
    <property type="component" value="Unassembled WGS sequence"/>
</dbReference>
<keyword evidence="3" id="KW-1185">Reference proteome</keyword>
<gene>
    <name evidence="2" type="ORF">GWK47_033433</name>
</gene>
<protein>
    <submittedName>
        <fullName evidence="2">Uncharacterized protein</fullName>
    </submittedName>
</protein>